<feature type="domain" description="PTS EIIB type-4" evidence="8">
    <location>
        <begin position="1"/>
        <end position="165"/>
    </location>
</feature>
<keyword evidence="10" id="KW-1185">Reference proteome</keyword>
<comment type="subcellular location">
    <subcellularLocation>
        <location evidence="1">Cytoplasm</location>
    </subcellularLocation>
</comment>
<keyword evidence="6" id="KW-0598">Phosphotransferase system</keyword>
<dbReference type="InterPro" id="IPR004720">
    <property type="entry name" value="PTS_IIB_sorbose-sp"/>
</dbReference>
<evidence type="ECO:0000259" key="8">
    <source>
        <dbReference type="PROSITE" id="PS51101"/>
    </source>
</evidence>
<sequence>MAEIQMVRIDSRLIHGQVITKWIRQTSANRIVIIDDALSADEFMTGIYTMAAPSDIEVNIYSVDEAAEYWKKEEMGAGKLFILTKNVETIYQTIKKGIPIDEIQIGGLGGGPGRISVFGPISLDEEDAAMLKELEQENCHVYLHQVPEESKMEFKKALERYNSLKNKNK</sequence>
<dbReference type="Proteomes" id="UP000641206">
    <property type="component" value="Unassembled WGS sequence"/>
</dbReference>
<evidence type="ECO:0000256" key="1">
    <source>
        <dbReference type="ARBA" id="ARBA00004496"/>
    </source>
</evidence>
<keyword evidence="3" id="KW-0963">Cytoplasm</keyword>
<organism evidence="9 10">
    <name type="scientific">Oceanobacillus neutriphilus</name>
    <dbReference type="NCBI Taxonomy" id="531815"/>
    <lineage>
        <taxon>Bacteria</taxon>
        <taxon>Bacillati</taxon>
        <taxon>Bacillota</taxon>
        <taxon>Bacilli</taxon>
        <taxon>Bacillales</taxon>
        <taxon>Bacillaceae</taxon>
        <taxon>Oceanobacillus</taxon>
    </lineage>
</organism>
<protein>
    <submittedName>
        <fullName evidence="9">PTS sugar transporter</fullName>
    </submittedName>
</protein>
<evidence type="ECO:0000256" key="6">
    <source>
        <dbReference type="ARBA" id="ARBA00022683"/>
    </source>
</evidence>
<accession>A0ABQ2NTR9</accession>
<evidence type="ECO:0000313" key="9">
    <source>
        <dbReference type="EMBL" id="GGP10196.1"/>
    </source>
</evidence>
<keyword evidence="2" id="KW-0813">Transport</keyword>
<evidence type="ECO:0000256" key="2">
    <source>
        <dbReference type="ARBA" id="ARBA00022448"/>
    </source>
</evidence>
<proteinExistence type="predicted"/>
<keyword evidence="7" id="KW-0418">Kinase</keyword>
<comment type="caution">
    <text evidence="9">The sequence shown here is derived from an EMBL/GenBank/DDBJ whole genome shotgun (WGS) entry which is preliminary data.</text>
</comment>
<evidence type="ECO:0000256" key="4">
    <source>
        <dbReference type="ARBA" id="ARBA00022597"/>
    </source>
</evidence>
<keyword evidence="5" id="KW-0808">Transferase</keyword>
<evidence type="ECO:0000256" key="3">
    <source>
        <dbReference type="ARBA" id="ARBA00022490"/>
    </source>
</evidence>
<dbReference type="Pfam" id="PF03830">
    <property type="entry name" value="PTSIIB_sorb"/>
    <property type="match status" value="1"/>
</dbReference>
<dbReference type="EMBL" id="BMLW01000004">
    <property type="protein sequence ID" value="GGP10196.1"/>
    <property type="molecule type" value="Genomic_DNA"/>
</dbReference>
<evidence type="ECO:0000313" key="10">
    <source>
        <dbReference type="Proteomes" id="UP000641206"/>
    </source>
</evidence>
<dbReference type="Gene3D" id="3.40.35.10">
    <property type="entry name" value="Phosphotransferase system, sorbose subfamily IIB component"/>
    <property type="match status" value="1"/>
</dbReference>
<evidence type="ECO:0000256" key="5">
    <source>
        <dbReference type="ARBA" id="ARBA00022679"/>
    </source>
</evidence>
<reference evidence="10" key="1">
    <citation type="journal article" date="2019" name="Int. J. Syst. Evol. Microbiol.">
        <title>The Global Catalogue of Microorganisms (GCM) 10K type strain sequencing project: providing services to taxonomists for standard genome sequencing and annotation.</title>
        <authorList>
            <consortium name="The Broad Institute Genomics Platform"/>
            <consortium name="The Broad Institute Genome Sequencing Center for Infectious Disease"/>
            <person name="Wu L."/>
            <person name="Ma J."/>
        </authorList>
    </citation>
    <scope>NUCLEOTIDE SEQUENCE [LARGE SCALE GENOMIC DNA]</scope>
    <source>
        <strain evidence="10">CGMCC 1.7693</strain>
    </source>
</reference>
<dbReference type="InterPro" id="IPR036667">
    <property type="entry name" value="PTS_IIB_sorbose-sp_sf"/>
</dbReference>
<evidence type="ECO:0000256" key="7">
    <source>
        <dbReference type="ARBA" id="ARBA00022777"/>
    </source>
</evidence>
<gene>
    <name evidence="9" type="ORF">GCM10011346_17330</name>
</gene>
<name>A0ABQ2NTR9_9BACI</name>
<dbReference type="PROSITE" id="PS51101">
    <property type="entry name" value="PTS_EIIB_TYPE_4"/>
    <property type="match status" value="1"/>
</dbReference>
<dbReference type="SUPFAM" id="SSF52728">
    <property type="entry name" value="PTS IIb component"/>
    <property type="match status" value="1"/>
</dbReference>
<dbReference type="RefSeq" id="WP_188734047.1">
    <property type="nucleotide sequence ID" value="NZ_BMLW01000004.1"/>
</dbReference>
<keyword evidence="4 9" id="KW-0762">Sugar transport</keyword>